<dbReference type="NCBIfam" id="NF041644">
    <property type="entry name" value="CBO0543_fam"/>
    <property type="match status" value="1"/>
</dbReference>
<organism evidence="2 3">
    <name type="scientific">Robertmurraya mangrovi</name>
    <dbReference type="NCBI Taxonomy" id="3098077"/>
    <lineage>
        <taxon>Bacteria</taxon>
        <taxon>Bacillati</taxon>
        <taxon>Bacillota</taxon>
        <taxon>Bacilli</taxon>
        <taxon>Bacillales</taxon>
        <taxon>Bacillaceae</taxon>
        <taxon>Robertmurraya</taxon>
    </lineage>
</organism>
<evidence type="ECO:0000313" key="2">
    <source>
        <dbReference type="EMBL" id="MDZ5471562.1"/>
    </source>
</evidence>
<proteinExistence type="predicted"/>
<feature type="transmembrane region" description="Helical" evidence="1">
    <location>
        <begin position="6"/>
        <end position="23"/>
    </location>
</feature>
<keyword evidence="1" id="KW-0472">Membrane</keyword>
<keyword evidence="3" id="KW-1185">Reference proteome</keyword>
<dbReference type="InterPro" id="IPR048147">
    <property type="entry name" value="CBO0543-like"/>
</dbReference>
<protein>
    <submittedName>
        <fullName evidence="2">CBO0543 family protein</fullName>
    </submittedName>
</protein>
<evidence type="ECO:0000256" key="1">
    <source>
        <dbReference type="SAM" id="Phobius"/>
    </source>
</evidence>
<dbReference type="Proteomes" id="UP001290455">
    <property type="component" value="Unassembled WGS sequence"/>
</dbReference>
<name>A0ABU5IWQ3_9BACI</name>
<feature type="transmembrane region" description="Helical" evidence="1">
    <location>
        <begin position="129"/>
        <end position="150"/>
    </location>
</feature>
<dbReference type="RefSeq" id="WP_322445851.1">
    <property type="nucleotide sequence ID" value="NZ_JAXOFX010000003.1"/>
</dbReference>
<gene>
    <name evidence="2" type="ORF">SM124_07355</name>
</gene>
<sequence length="157" mass="19250">MSIEWIILYIVWLVTLGSLFFVPKDRRKEASISFLFLQFLGWFLGLLVVELKWIEYPIRELAHVNRSSFTFEFLVFPAISMFFNLYYPSNRRLLTKIYYISLFTTGIIIPEIIFEKYTDLIKYIHWEWYYSWISVFFTLWIVRGFFSWFYKESISTQ</sequence>
<feature type="transmembrane region" description="Helical" evidence="1">
    <location>
        <begin position="30"/>
        <end position="49"/>
    </location>
</feature>
<evidence type="ECO:0000313" key="3">
    <source>
        <dbReference type="Proteomes" id="UP001290455"/>
    </source>
</evidence>
<keyword evidence="1" id="KW-0812">Transmembrane</keyword>
<accession>A0ABU5IWQ3</accession>
<keyword evidence="1" id="KW-1133">Transmembrane helix</keyword>
<feature type="transmembrane region" description="Helical" evidence="1">
    <location>
        <begin position="69"/>
        <end position="87"/>
    </location>
</feature>
<feature type="transmembrane region" description="Helical" evidence="1">
    <location>
        <begin position="99"/>
        <end position="117"/>
    </location>
</feature>
<comment type="caution">
    <text evidence="2">The sequence shown here is derived from an EMBL/GenBank/DDBJ whole genome shotgun (WGS) entry which is preliminary data.</text>
</comment>
<dbReference type="EMBL" id="JAXOFX010000003">
    <property type="protein sequence ID" value="MDZ5471562.1"/>
    <property type="molecule type" value="Genomic_DNA"/>
</dbReference>
<reference evidence="2 3" key="1">
    <citation type="submission" date="2023-11" db="EMBL/GenBank/DDBJ databases">
        <title>Bacillus jintuensis, isolated from a mudflat on the Beibu Gulf coast.</title>
        <authorList>
            <person name="Li M."/>
        </authorList>
    </citation>
    <scope>NUCLEOTIDE SEQUENCE [LARGE SCALE GENOMIC DNA]</scope>
    <source>
        <strain evidence="2 3">31A1R</strain>
    </source>
</reference>